<dbReference type="PROSITE" id="PS50042">
    <property type="entry name" value="CNMP_BINDING_3"/>
    <property type="match status" value="1"/>
</dbReference>
<evidence type="ECO:0000256" key="3">
    <source>
        <dbReference type="ARBA" id="ARBA00023163"/>
    </source>
</evidence>
<dbReference type="RefSeq" id="WP_102628351.1">
    <property type="nucleotide sequence ID" value="NZ_PDOH01000001.1"/>
</dbReference>
<dbReference type="PANTHER" id="PTHR24567:SF74">
    <property type="entry name" value="HTH-TYPE TRANSCRIPTIONAL REGULATOR ARCR"/>
    <property type="match status" value="1"/>
</dbReference>
<feature type="domain" description="HTH crp-type" evidence="5">
    <location>
        <begin position="133"/>
        <end position="198"/>
    </location>
</feature>
<dbReference type="GO" id="GO:0003677">
    <property type="term" value="F:DNA binding"/>
    <property type="evidence" value="ECO:0007669"/>
    <property type="project" value="UniProtKB-KW"/>
</dbReference>
<dbReference type="InterPro" id="IPR036390">
    <property type="entry name" value="WH_DNA-bd_sf"/>
</dbReference>
<reference evidence="6 7" key="1">
    <citation type="submission" date="2018-01" db="EMBL/GenBank/DDBJ databases">
        <title>Halomonas endophytica sp. nov., isolated from storage liquid in the stems of Populus euphratica.</title>
        <authorList>
            <person name="Chen C."/>
        </authorList>
    </citation>
    <scope>NUCLEOTIDE SEQUENCE [LARGE SCALE GENOMIC DNA]</scope>
    <source>
        <strain evidence="6 7">DSM 26881</strain>
    </source>
</reference>
<dbReference type="SMART" id="SM00100">
    <property type="entry name" value="cNMP"/>
    <property type="match status" value="1"/>
</dbReference>
<accession>A0A2N7TKW7</accession>
<dbReference type="Pfam" id="PF13545">
    <property type="entry name" value="HTH_Crp_2"/>
    <property type="match status" value="1"/>
</dbReference>
<dbReference type="InterPro" id="IPR018490">
    <property type="entry name" value="cNMP-bd_dom_sf"/>
</dbReference>
<dbReference type="Proteomes" id="UP000235346">
    <property type="component" value="Unassembled WGS sequence"/>
</dbReference>
<dbReference type="AlphaFoldDB" id="A0A2N7TKW7"/>
<dbReference type="InterPro" id="IPR012318">
    <property type="entry name" value="HTH_CRP"/>
</dbReference>
<dbReference type="EMBL" id="PNRE01000059">
    <property type="protein sequence ID" value="PMR68830.1"/>
    <property type="molecule type" value="Genomic_DNA"/>
</dbReference>
<keyword evidence="7" id="KW-1185">Reference proteome</keyword>
<evidence type="ECO:0000313" key="6">
    <source>
        <dbReference type="EMBL" id="PMR68830.1"/>
    </source>
</evidence>
<evidence type="ECO:0000256" key="1">
    <source>
        <dbReference type="ARBA" id="ARBA00023015"/>
    </source>
</evidence>
<dbReference type="InterPro" id="IPR000595">
    <property type="entry name" value="cNMP-bd_dom"/>
</dbReference>
<proteinExistence type="predicted"/>
<dbReference type="InterPro" id="IPR050397">
    <property type="entry name" value="Env_Response_Regulators"/>
</dbReference>
<dbReference type="InterPro" id="IPR014710">
    <property type="entry name" value="RmlC-like_jellyroll"/>
</dbReference>
<organism evidence="6 7">
    <name type="scientific">Halomonas heilongjiangensis</name>
    <dbReference type="NCBI Taxonomy" id="1387883"/>
    <lineage>
        <taxon>Bacteria</taxon>
        <taxon>Pseudomonadati</taxon>
        <taxon>Pseudomonadota</taxon>
        <taxon>Gammaproteobacteria</taxon>
        <taxon>Oceanospirillales</taxon>
        <taxon>Halomonadaceae</taxon>
        <taxon>Halomonas</taxon>
    </lineage>
</organism>
<dbReference type="GO" id="GO:0005829">
    <property type="term" value="C:cytosol"/>
    <property type="evidence" value="ECO:0007669"/>
    <property type="project" value="TreeGrafter"/>
</dbReference>
<keyword evidence="2" id="KW-0238">DNA-binding</keyword>
<sequence>MTTIAEILEALVARPGTSRTLEAGETLFRAGDRVTALYVIVAGRLRLVRPGSAGAEVTLHRAAAGEAFAEPSLFAERYHCDAVAETATRVRAYPKGAILAALGTRPEHALRFTRHLAGQVQAARSRAEILSLHTAADRVLAYLRLHLPSGSDVLDIDQSWKQLASELGLTHEALYRTLARLEREGRIQRSGRRVSLMR</sequence>
<dbReference type="SMART" id="SM00419">
    <property type="entry name" value="HTH_CRP"/>
    <property type="match status" value="1"/>
</dbReference>
<keyword evidence="1" id="KW-0805">Transcription regulation</keyword>
<dbReference type="GO" id="GO:0003700">
    <property type="term" value="F:DNA-binding transcription factor activity"/>
    <property type="evidence" value="ECO:0007669"/>
    <property type="project" value="TreeGrafter"/>
</dbReference>
<evidence type="ECO:0000259" key="5">
    <source>
        <dbReference type="PROSITE" id="PS51063"/>
    </source>
</evidence>
<comment type="caution">
    <text evidence="6">The sequence shown here is derived from an EMBL/GenBank/DDBJ whole genome shotgun (WGS) entry which is preliminary data.</text>
</comment>
<dbReference type="SUPFAM" id="SSF46785">
    <property type="entry name" value="Winged helix' DNA-binding domain"/>
    <property type="match status" value="1"/>
</dbReference>
<evidence type="ECO:0000256" key="2">
    <source>
        <dbReference type="ARBA" id="ARBA00023125"/>
    </source>
</evidence>
<name>A0A2N7TKW7_9GAMM</name>
<dbReference type="PANTHER" id="PTHR24567">
    <property type="entry name" value="CRP FAMILY TRANSCRIPTIONAL REGULATORY PROTEIN"/>
    <property type="match status" value="1"/>
</dbReference>
<dbReference type="CDD" id="cd00038">
    <property type="entry name" value="CAP_ED"/>
    <property type="match status" value="1"/>
</dbReference>
<dbReference type="OrthoDB" id="9770043at2"/>
<dbReference type="SUPFAM" id="SSF51206">
    <property type="entry name" value="cAMP-binding domain-like"/>
    <property type="match status" value="1"/>
</dbReference>
<feature type="domain" description="Cyclic nucleotide-binding" evidence="4">
    <location>
        <begin position="1"/>
        <end position="74"/>
    </location>
</feature>
<evidence type="ECO:0000313" key="7">
    <source>
        <dbReference type="Proteomes" id="UP000235346"/>
    </source>
</evidence>
<evidence type="ECO:0000259" key="4">
    <source>
        <dbReference type="PROSITE" id="PS50042"/>
    </source>
</evidence>
<dbReference type="Pfam" id="PF00027">
    <property type="entry name" value="cNMP_binding"/>
    <property type="match status" value="1"/>
</dbReference>
<protein>
    <submittedName>
        <fullName evidence="6">Crp/Fnr family transcriptional regulator</fullName>
    </submittedName>
</protein>
<dbReference type="Gene3D" id="2.60.120.10">
    <property type="entry name" value="Jelly Rolls"/>
    <property type="match status" value="1"/>
</dbReference>
<gene>
    <name evidence="6" type="ORF">C1H66_13220</name>
</gene>
<keyword evidence="3" id="KW-0804">Transcription</keyword>
<dbReference type="PROSITE" id="PS51063">
    <property type="entry name" value="HTH_CRP_2"/>
    <property type="match status" value="1"/>
</dbReference>